<proteinExistence type="predicted"/>
<dbReference type="InterPro" id="IPR058955">
    <property type="entry name" value="GAPS4b_N"/>
</dbReference>
<dbReference type="Pfam" id="PF26110">
    <property type="entry name" value="GAPS4b_N"/>
    <property type="match status" value="1"/>
</dbReference>
<evidence type="ECO:0000313" key="3">
    <source>
        <dbReference type="Proteomes" id="UP001152172"/>
    </source>
</evidence>
<dbReference type="EMBL" id="JAMKBI010000005">
    <property type="protein sequence ID" value="MCZ8533370.1"/>
    <property type="molecule type" value="Genomic_DNA"/>
</dbReference>
<organism evidence="2 3">
    <name type="scientific">Psychrobacillus psychrodurans</name>
    <dbReference type="NCBI Taxonomy" id="126157"/>
    <lineage>
        <taxon>Bacteria</taxon>
        <taxon>Bacillati</taxon>
        <taxon>Bacillota</taxon>
        <taxon>Bacilli</taxon>
        <taxon>Bacillales</taxon>
        <taxon>Bacillaceae</taxon>
        <taxon>Psychrobacillus</taxon>
    </lineage>
</organism>
<name>A0A9X3R9F2_9BACI</name>
<dbReference type="AlphaFoldDB" id="A0A9X3R9F2"/>
<evidence type="ECO:0000259" key="1">
    <source>
        <dbReference type="Pfam" id="PF26110"/>
    </source>
</evidence>
<reference evidence="2" key="1">
    <citation type="submission" date="2022-05" db="EMBL/GenBank/DDBJ databases">
        <authorList>
            <person name="Colautti A."/>
            <person name="Iacumin L."/>
        </authorList>
    </citation>
    <scope>NUCLEOTIDE SEQUENCE</scope>
    <source>
        <strain evidence="2">DSM 30747</strain>
    </source>
</reference>
<feature type="domain" description="GAPS4b N-terminal" evidence="1">
    <location>
        <begin position="14"/>
        <end position="75"/>
    </location>
</feature>
<keyword evidence="3" id="KW-1185">Reference proteome</keyword>
<dbReference type="RefSeq" id="WP_269921766.1">
    <property type="nucleotide sequence ID" value="NZ_JAMKBI010000005.1"/>
</dbReference>
<comment type="caution">
    <text evidence="2">The sequence shown here is derived from an EMBL/GenBank/DDBJ whole genome shotgun (WGS) entry which is preliminary data.</text>
</comment>
<sequence>MNSIDIQTLLPVGEKLKPLLNKSVITESDMKNILRKRGVFISGNDKKAIVPYLTMSLLSPKEFEELQELQKTKEDSLKFRNKSVESNSSTNLNELVDTDLVDVDVIESQINDCTFNTDANFKVVNSNKLIIEYEISRTDWNKDWANAESKFNGRIEIEKDIATKEISFVSEYTSIETEEINGLILNKVIKELKEKNEIEEKKILEITSDDFTNEERFEFLLSLTKDSPNSLLKYKSVRNIEIGPDKTTNLHLTQSTIILDNSVKNIIINGEKGETLQNIEYVTNKIYHKALILRAVQVEYSFNVVGASGTCIIEFGFPHFFRSYKKSKVFEVTLNKLWFDKNSVSCNTKGASRKVLGEFNNFYMDEFKKIKSNDEEV</sequence>
<evidence type="ECO:0000313" key="2">
    <source>
        <dbReference type="EMBL" id="MCZ8533370.1"/>
    </source>
</evidence>
<gene>
    <name evidence="2" type="ORF">M9R61_08510</name>
</gene>
<protein>
    <recommendedName>
        <fullName evidence="1">GAPS4b N-terminal domain-containing protein</fullName>
    </recommendedName>
</protein>
<accession>A0A9X3R9F2</accession>
<dbReference type="Proteomes" id="UP001152172">
    <property type="component" value="Unassembled WGS sequence"/>
</dbReference>